<protein>
    <submittedName>
        <fullName evidence="1">Uncharacterized protein</fullName>
    </submittedName>
</protein>
<gene>
    <name evidence="1" type="ORF">J2S10_004345</name>
</gene>
<dbReference type="EMBL" id="JAUSTW010000008">
    <property type="protein sequence ID" value="MDQ0201139.1"/>
    <property type="molecule type" value="Genomic_DNA"/>
</dbReference>
<sequence>MIPVHVEAAKNIKNAAVNELNRKTTDPLLPCERDYV</sequence>
<name>A0ABT9XZY6_9BACI</name>
<dbReference type="Proteomes" id="UP001224122">
    <property type="component" value="Unassembled WGS sequence"/>
</dbReference>
<evidence type="ECO:0000313" key="2">
    <source>
        <dbReference type="Proteomes" id="UP001224122"/>
    </source>
</evidence>
<comment type="caution">
    <text evidence="1">The sequence shown here is derived from an EMBL/GenBank/DDBJ whole genome shotgun (WGS) entry which is preliminary data.</text>
</comment>
<reference evidence="1 2" key="1">
    <citation type="submission" date="2023-07" db="EMBL/GenBank/DDBJ databases">
        <title>Genomic Encyclopedia of Type Strains, Phase IV (KMG-IV): sequencing the most valuable type-strain genomes for metagenomic binning, comparative biology and taxonomic classification.</title>
        <authorList>
            <person name="Goeker M."/>
        </authorList>
    </citation>
    <scope>NUCLEOTIDE SEQUENCE [LARGE SCALE GENOMIC DNA]</scope>
    <source>
        <strain evidence="1 2">DSM 27594</strain>
    </source>
</reference>
<keyword evidence="2" id="KW-1185">Reference proteome</keyword>
<accession>A0ABT9XZY6</accession>
<proteinExistence type="predicted"/>
<organism evidence="1 2">
    <name type="scientific">Neobacillus ginsengisoli</name>
    <dbReference type="NCBI Taxonomy" id="904295"/>
    <lineage>
        <taxon>Bacteria</taxon>
        <taxon>Bacillati</taxon>
        <taxon>Bacillota</taxon>
        <taxon>Bacilli</taxon>
        <taxon>Bacillales</taxon>
        <taxon>Bacillaceae</taxon>
        <taxon>Neobacillus</taxon>
    </lineage>
</organism>
<evidence type="ECO:0000313" key="1">
    <source>
        <dbReference type="EMBL" id="MDQ0201139.1"/>
    </source>
</evidence>